<name>A0ABQ4QLM6_9HYPH</name>
<proteinExistence type="inferred from homology"/>
<keyword evidence="9" id="KW-1185">Reference proteome</keyword>
<feature type="signal peptide" evidence="6">
    <location>
        <begin position="1"/>
        <end position="22"/>
    </location>
</feature>
<keyword evidence="4" id="KW-0998">Cell outer membrane</keyword>
<dbReference type="EMBL" id="BPQG01000067">
    <property type="protein sequence ID" value="GJD46094.1"/>
    <property type="molecule type" value="Genomic_DNA"/>
</dbReference>
<dbReference type="Pfam" id="PF13505">
    <property type="entry name" value="OMP_b-brl"/>
    <property type="match status" value="1"/>
</dbReference>
<dbReference type="RefSeq" id="WP_147753841.1">
    <property type="nucleotide sequence ID" value="NZ_BPQG01000067.1"/>
</dbReference>
<dbReference type="Gene3D" id="2.40.160.20">
    <property type="match status" value="1"/>
</dbReference>
<feature type="domain" description="Outer membrane protein beta-barrel" evidence="7">
    <location>
        <begin position="43"/>
        <end position="295"/>
    </location>
</feature>
<evidence type="ECO:0000256" key="5">
    <source>
        <dbReference type="ARBA" id="ARBA00038306"/>
    </source>
</evidence>
<evidence type="ECO:0000256" key="6">
    <source>
        <dbReference type="SAM" id="SignalP"/>
    </source>
</evidence>
<keyword evidence="2 6" id="KW-0732">Signal</keyword>
<evidence type="ECO:0000256" key="2">
    <source>
        <dbReference type="ARBA" id="ARBA00022729"/>
    </source>
</evidence>
<comment type="subcellular location">
    <subcellularLocation>
        <location evidence="1">Cell outer membrane</location>
    </subcellularLocation>
</comment>
<dbReference type="Proteomes" id="UP001055117">
    <property type="component" value="Unassembled WGS sequence"/>
</dbReference>
<evidence type="ECO:0000313" key="8">
    <source>
        <dbReference type="EMBL" id="GJD46094.1"/>
    </source>
</evidence>
<dbReference type="SUPFAM" id="SSF56925">
    <property type="entry name" value="OMPA-like"/>
    <property type="match status" value="1"/>
</dbReference>
<dbReference type="InterPro" id="IPR027385">
    <property type="entry name" value="Beta-barrel_OMP"/>
</dbReference>
<dbReference type="PANTHER" id="PTHR34001:SF3">
    <property type="entry name" value="BLL7405 PROTEIN"/>
    <property type="match status" value="1"/>
</dbReference>
<comment type="caution">
    <text evidence="8">The sequence shown here is derived from an EMBL/GenBank/DDBJ whole genome shotgun (WGS) entry which is preliminary data.</text>
</comment>
<evidence type="ECO:0000256" key="3">
    <source>
        <dbReference type="ARBA" id="ARBA00023136"/>
    </source>
</evidence>
<dbReference type="InterPro" id="IPR011250">
    <property type="entry name" value="OMP/PagP_B-barrel"/>
</dbReference>
<evidence type="ECO:0000256" key="1">
    <source>
        <dbReference type="ARBA" id="ARBA00004442"/>
    </source>
</evidence>
<evidence type="ECO:0000259" key="7">
    <source>
        <dbReference type="Pfam" id="PF13505"/>
    </source>
</evidence>
<sequence>MRKTSHALLAALSLAGPTAARAADLDYDFLRGPDYDPPAAVTTIDWSGVYLGGHGGYSSAALGFQKSYQPLIFQRTHDSTAESDFGASNLLTSRSRRVGDVSFGGYAGYNFQYDDVVVGIEVDYTSFGRGGGSSDSISRIKTNSLGYLETVGLQGASSTKINDFGTIRARAGYAFGNLLPYVTGGFAIGRARIADGVFIQDSGYNATTFNANQALTTGKPAYVENFGYRTGTFSQTDPTTGVPYTNYLSRSKTKTVGGIALGGGLEYAITPSILLRAEYQYVLFNDFDGHKANLNTVRGGAAVKF</sequence>
<dbReference type="InterPro" id="IPR051692">
    <property type="entry name" value="OMP-like"/>
</dbReference>
<reference evidence="8 9" key="1">
    <citation type="journal article" date="2021" name="Front. Microbiol.">
        <title>Comprehensive Comparative Genomics and Phenotyping of Methylobacterium Species.</title>
        <authorList>
            <person name="Alessa O."/>
            <person name="Ogura Y."/>
            <person name="Fujitani Y."/>
            <person name="Takami H."/>
            <person name="Hayashi T."/>
            <person name="Sahin N."/>
            <person name="Tani A."/>
        </authorList>
    </citation>
    <scope>NUCLEOTIDE SEQUENCE [LARGE SCALE GENOMIC DNA]</scope>
    <source>
        <strain evidence="8 9">DSM 23679</strain>
    </source>
</reference>
<protein>
    <recommendedName>
        <fullName evidence="7">Outer membrane protein beta-barrel domain-containing protein</fullName>
    </recommendedName>
</protein>
<feature type="chain" id="PRO_5046338659" description="Outer membrane protein beta-barrel domain-containing protein" evidence="6">
    <location>
        <begin position="23"/>
        <end position="305"/>
    </location>
</feature>
<dbReference type="PANTHER" id="PTHR34001">
    <property type="entry name" value="BLL7405 PROTEIN"/>
    <property type="match status" value="1"/>
</dbReference>
<keyword evidence="3" id="KW-0472">Membrane</keyword>
<gene>
    <name evidence="8" type="ORF">AFCDBAGC_3974</name>
</gene>
<organism evidence="8 9">
    <name type="scientific">Methylobacterium cerastii</name>
    <dbReference type="NCBI Taxonomy" id="932741"/>
    <lineage>
        <taxon>Bacteria</taxon>
        <taxon>Pseudomonadati</taxon>
        <taxon>Pseudomonadota</taxon>
        <taxon>Alphaproteobacteria</taxon>
        <taxon>Hyphomicrobiales</taxon>
        <taxon>Methylobacteriaceae</taxon>
        <taxon>Methylobacterium</taxon>
    </lineage>
</organism>
<evidence type="ECO:0000313" key="9">
    <source>
        <dbReference type="Proteomes" id="UP001055117"/>
    </source>
</evidence>
<accession>A0ABQ4QLM6</accession>
<comment type="similarity">
    <text evidence="5">Belongs to the Omp25/RopB family.</text>
</comment>
<evidence type="ECO:0000256" key="4">
    <source>
        <dbReference type="ARBA" id="ARBA00023237"/>
    </source>
</evidence>